<accession>A0A5C4RY90</accession>
<comment type="caution">
    <text evidence="1">The sequence shown here is derived from an EMBL/GenBank/DDBJ whole genome shotgun (WGS) entry which is preliminary data.</text>
</comment>
<dbReference type="AlphaFoldDB" id="A0A5C4RY90"/>
<sequence>MLAENFKEWACSFSGCDGGDLKSPVWLCGIEWGFSNPDGLTGEEYEEGMRRDYSETLPQQIAKGAYEPTNLVYFEEDRWKFPYVRNVAKLYGALHGMKVEDVDRTRTGDWKIFHMNLYPIAFNNESDALWEKYKLAEVTGLESKQIYRTWCLLRRFPWIAEQVQKHTPKLVIGTGVGYLTDFIVCCGGSGIVDEIHKETIVGNPDKTETTTRTLYWTKVSDKTTLAVIPFPSGRYGLNSNALMQKFGDRIREIAGF</sequence>
<evidence type="ECO:0000313" key="1">
    <source>
        <dbReference type="EMBL" id="TNJ35928.1"/>
    </source>
</evidence>
<keyword evidence="2" id="KW-1185">Reference proteome</keyword>
<dbReference type="EMBL" id="VDCI01000010">
    <property type="protein sequence ID" value="TNJ35928.1"/>
    <property type="molecule type" value="Genomic_DNA"/>
</dbReference>
<dbReference type="RefSeq" id="WP_139626871.1">
    <property type="nucleotide sequence ID" value="NZ_VDCI01000010.1"/>
</dbReference>
<dbReference type="Proteomes" id="UP000309544">
    <property type="component" value="Unassembled WGS sequence"/>
</dbReference>
<proteinExistence type="predicted"/>
<evidence type="ECO:0000313" key="2">
    <source>
        <dbReference type="Proteomes" id="UP000309544"/>
    </source>
</evidence>
<protein>
    <submittedName>
        <fullName evidence="1">Uncharacterized protein</fullName>
    </submittedName>
</protein>
<name>A0A5C4RY90_PROVB</name>
<reference evidence="1 2" key="1">
    <citation type="submission" date="2019-05" db="EMBL/GenBank/DDBJ databases">
        <title>Draft Whole-Genome sequence of the green sulfur bacterium Prosthecochloris vibrioformis DSM 260.</title>
        <authorList>
            <person name="Meyer T.E."/>
            <person name="Kyndt J.A."/>
        </authorList>
    </citation>
    <scope>NUCLEOTIDE SEQUENCE [LARGE SCALE GENOMIC DNA]</scope>
    <source>
        <strain evidence="1 2">DSM 260</strain>
    </source>
</reference>
<gene>
    <name evidence="1" type="ORF">FGF68_09645</name>
</gene>
<organism evidence="1 2">
    <name type="scientific">Prosthecochloris vibrioformis</name>
    <name type="common">Chlorobium vibrioforme</name>
    <dbReference type="NCBI Taxonomy" id="1098"/>
    <lineage>
        <taxon>Bacteria</taxon>
        <taxon>Pseudomonadati</taxon>
        <taxon>Chlorobiota</taxon>
        <taxon>Chlorobiia</taxon>
        <taxon>Chlorobiales</taxon>
        <taxon>Chlorobiaceae</taxon>
        <taxon>Prosthecochloris</taxon>
    </lineage>
</organism>